<name>A0ABW9XSB3_9BACL</name>
<dbReference type="Proteomes" id="UP000665561">
    <property type="component" value="Unassembled WGS sequence"/>
</dbReference>
<evidence type="ECO:0000259" key="2">
    <source>
        <dbReference type="PROSITE" id="PS50943"/>
    </source>
</evidence>
<dbReference type="InterPro" id="IPR001387">
    <property type="entry name" value="Cro/C1-type_HTH"/>
</dbReference>
<protein>
    <submittedName>
        <fullName evidence="3">Helix-turn-helix domain-containing protein</fullName>
    </submittedName>
</protein>
<dbReference type="CDD" id="cd00093">
    <property type="entry name" value="HTH_XRE"/>
    <property type="match status" value="1"/>
</dbReference>
<accession>A0ABW9XSB3</accession>
<proteinExistence type="predicted"/>
<reference evidence="3 4" key="1">
    <citation type="submission" date="2020-01" db="EMBL/GenBank/DDBJ databases">
        <title>Paenibacillus soybeanensis sp. nov. isolated from the nodules of soybean (Glycine max(L.) Merr).</title>
        <authorList>
            <person name="Wang H."/>
        </authorList>
    </citation>
    <scope>NUCLEOTIDE SEQUENCE [LARGE SCALE GENOMIC DNA]</scope>
    <source>
        <strain evidence="3 4">T1</strain>
    </source>
</reference>
<dbReference type="PROSITE" id="PS50943">
    <property type="entry name" value="HTH_CROC1"/>
    <property type="match status" value="1"/>
</dbReference>
<dbReference type="InterPro" id="IPR010982">
    <property type="entry name" value="Lambda_DNA-bd_dom_sf"/>
</dbReference>
<dbReference type="Pfam" id="PF01381">
    <property type="entry name" value="HTH_3"/>
    <property type="match status" value="1"/>
</dbReference>
<dbReference type="SMART" id="SM00530">
    <property type="entry name" value="HTH_XRE"/>
    <property type="match status" value="1"/>
</dbReference>
<comment type="caution">
    <text evidence="3">The sequence shown here is derived from an EMBL/GenBank/DDBJ whole genome shotgun (WGS) entry which is preliminary data.</text>
</comment>
<keyword evidence="1" id="KW-0238">DNA-binding</keyword>
<organism evidence="3 4">
    <name type="scientific">Paenibacillus glycinis</name>
    <dbReference type="NCBI Taxonomy" id="2697035"/>
    <lineage>
        <taxon>Bacteria</taxon>
        <taxon>Bacillati</taxon>
        <taxon>Bacillota</taxon>
        <taxon>Bacilli</taxon>
        <taxon>Bacillales</taxon>
        <taxon>Paenibacillaceae</taxon>
        <taxon>Paenibacillus</taxon>
    </lineage>
</organism>
<gene>
    <name evidence="3" type="ORF">GT019_16835</name>
</gene>
<keyword evidence="4" id="KW-1185">Reference proteome</keyword>
<evidence type="ECO:0000313" key="4">
    <source>
        <dbReference type="Proteomes" id="UP000665561"/>
    </source>
</evidence>
<dbReference type="SUPFAM" id="SSF47413">
    <property type="entry name" value="lambda repressor-like DNA-binding domains"/>
    <property type="match status" value="1"/>
</dbReference>
<sequence length="122" mass="14250">MDAKDKFRHRLRQRRKEFNLTQAELAESAGLSAQMISNWERGYTQPNKDEIMILVWQLGLGADYLLGVTDKAYDLNRANIDLIELLNSEHRIFFRSHALSVQQKQFISDLLTLTLNQLTEDR</sequence>
<dbReference type="RefSeq" id="WP_161744349.1">
    <property type="nucleotide sequence ID" value="NZ_JAAAMV010000012.1"/>
</dbReference>
<dbReference type="PANTHER" id="PTHR46558:SF11">
    <property type="entry name" value="HTH-TYPE TRANSCRIPTIONAL REGULATOR XRE"/>
    <property type="match status" value="1"/>
</dbReference>
<dbReference type="PANTHER" id="PTHR46558">
    <property type="entry name" value="TRACRIPTIONAL REGULATORY PROTEIN-RELATED-RELATED"/>
    <property type="match status" value="1"/>
</dbReference>
<dbReference type="Gene3D" id="1.10.260.40">
    <property type="entry name" value="lambda repressor-like DNA-binding domains"/>
    <property type="match status" value="1"/>
</dbReference>
<dbReference type="EMBL" id="JAAAMV010000012">
    <property type="protein sequence ID" value="NBD25549.1"/>
    <property type="molecule type" value="Genomic_DNA"/>
</dbReference>
<feature type="domain" description="HTH cro/C1-type" evidence="2">
    <location>
        <begin position="11"/>
        <end position="65"/>
    </location>
</feature>
<evidence type="ECO:0000256" key="1">
    <source>
        <dbReference type="ARBA" id="ARBA00023125"/>
    </source>
</evidence>
<evidence type="ECO:0000313" key="3">
    <source>
        <dbReference type="EMBL" id="NBD25549.1"/>
    </source>
</evidence>